<comment type="caution">
    <text evidence="7">The sequence shown here is derived from an EMBL/GenBank/DDBJ whole genome shotgun (WGS) entry which is preliminary data.</text>
</comment>
<dbReference type="RefSeq" id="WP_111837139.1">
    <property type="nucleotide sequence ID" value="NZ_UAPQ01000010.1"/>
</dbReference>
<evidence type="ECO:0000256" key="5">
    <source>
        <dbReference type="SAM" id="MobiDB-lite"/>
    </source>
</evidence>
<dbReference type="EMBL" id="UAPQ01000010">
    <property type="protein sequence ID" value="SPT54233.1"/>
    <property type="molecule type" value="Genomic_DNA"/>
</dbReference>
<dbReference type="PROSITE" id="PS51935">
    <property type="entry name" value="NLPC_P60"/>
    <property type="match status" value="1"/>
</dbReference>
<feature type="domain" description="NlpC/P60" evidence="6">
    <location>
        <begin position="167"/>
        <end position="277"/>
    </location>
</feature>
<sequence length="277" mass="28011">MTATTKARHRKATRALTPLSEVAPSTRLGLAVAATSGLAIAMVGSGAAVAASTATEVGESAGSLEAGIGALAAPAREAVATNEAITVAADAQWQGPAAAEVAAEAPPAPQPKAEEPKEETKTESTTERATAASESSSNRRQASRQSNSSQSESTPAPSKSSQEIPASAAGSNIVAIASQYLGVPYVYGGTSPSGFDCSGLVQYVYRQAGISLPRTSYAQGAAGTRVSAAQAQPGDIVYYGYHVGIYIGNGKMIHAPRPGDVVKVAAVYDSPSYIRIG</sequence>
<gene>
    <name evidence="7" type="primary">iap</name>
    <name evidence="7" type="ORF">NCTC11535_01945</name>
</gene>
<keyword evidence="8" id="KW-1185">Reference proteome</keyword>
<reference evidence="7 8" key="1">
    <citation type="submission" date="2018-06" db="EMBL/GenBank/DDBJ databases">
        <authorList>
            <consortium name="Pathogen Informatics"/>
            <person name="Doyle S."/>
        </authorList>
    </citation>
    <scope>NUCLEOTIDE SEQUENCE [LARGE SCALE GENOMIC DNA]</scope>
    <source>
        <strain evidence="7 8">NCTC11535</strain>
    </source>
</reference>
<evidence type="ECO:0000313" key="8">
    <source>
        <dbReference type="Proteomes" id="UP000250006"/>
    </source>
</evidence>
<evidence type="ECO:0000256" key="1">
    <source>
        <dbReference type="ARBA" id="ARBA00007074"/>
    </source>
</evidence>
<feature type="region of interest" description="Disordered" evidence="5">
    <location>
        <begin position="96"/>
        <end position="165"/>
    </location>
</feature>
<keyword evidence="3 7" id="KW-0378">Hydrolase</keyword>
<dbReference type="Gene3D" id="3.90.1720.10">
    <property type="entry name" value="endopeptidase domain like (from Nostoc punctiforme)"/>
    <property type="match status" value="1"/>
</dbReference>
<name>A0ABY1VQZ1_9ACTO</name>
<evidence type="ECO:0000256" key="2">
    <source>
        <dbReference type="ARBA" id="ARBA00022670"/>
    </source>
</evidence>
<comment type="similarity">
    <text evidence="1">Belongs to the peptidase C40 family.</text>
</comment>
<keyword evidence="2" id="KW-0645">Protease</keyword>
<protein>
    <submittedName>
        <fullName evidence="7">Probable endopeptidase p60</fullName>
        <ecNumber evidence="7">3.4.-.-</ecNumber>
    </submittedName>
</protein>
<dbReference type="SUPFAM" id="SSF54001">
    <property type="entry name" value="Cysteine proteinases"/>
    <property type="match status" value="1"/>
</dbReference>
<dbReference type="InterPro" id="IPR038765">
    <property type="entry name" value="Papain-like_cys_pep_sf"/>
</dbReference>
<keyword evidence="4" id="KW-0788">Thiol protease</keyword>
<dbReference type="GO" id="GO:0016787">
    <property type="term" value="F:hydrolase activity"/>
    <property type="evidence" value="ECO:0007669"/>
    <property type="project" value="UniProtKB-KW"/>
</dbReference>
<dbReference type="PANTHER" id="PTHR47053">
    <property type="entry name" value="MUREIN DD-ENDOPEPTIDASE MEPH-RELATED"/>
    <property type="match status" value="1"/>
</dbReference>
<proteinExistence type="inferred from homology"/>
<organism evidence="7 8">
    <name type="scientific">Actinomyces bovis</name>
    <dbReference type="NCBI Taxonomy" id="1658"/>
    <lineage>
        <taxon>Bacteria</taxon>
        <taxon>Bacillati</taxon>
        <taxon>Actinomycetota</taxon>
        <taxon>Actinomycetes</taxon>
        <taxon>Actinomycetales</taxon>
        <taxon>Actinomycetaceae</taxon>
        <taxon>Actinomyces</taxon>
    </lineage>
</organism>
<accession>A0ABY1VQZ1</accession>
<feature type="compositionally biased region" description="Basic and acidic residues" evidence="5">
    <location>
        <begin position="112"/>
        <end position="126"/>
    </location>
</feature>
<dbReference type="Pfam" id="PF00877">
    <property type="entry name" value="NLPC_P60"/>
    <property type="match status" value="1"/>
</dbReference>
<feature type="compositionally biased region" description="Low complexity" evidence="5">
    <location>
        <begin position="96"/>
        <end position="105"/>
    </location>
</feature>
<dbReference type="PANTHER" id="PTHR47053:SF1">
    <property type="entry name" value="MUREIN DD-ENDOPEPTIDASE MEPH-RELATED"/>
    <property type="match status" value="1"/>
</dbReference>
<evidence type="ECO:0000256" key="3">
    <source>
        <dbReference type="ARBA" id="ARBA00022801"/>
    </source>
</evidence>
<evidence type="ECO:0000313" key="7">
    <source>
        <dbReference type="EMBL" id="SPT54233.1"/>
    </source>
</evidence>
<dbReference type="Proteomes" id="UP000250006">
    <property type="component" value="Unassembled WGS sequence"/>
</dbReference>
<evidence type="ECO:0000256" key="4">
    <source>
        <dbReference type="ARBA" id="ARBA00022807"/>
    </source>
</evidence>
<dbReference type="InterPro" id="IPR051202">
    <property type="entry name" value="Peptidase_C40"/>
</dbReference>
<feature type="compositionally biased region" description="Low complexity" evidence="5">
    <location>
        <begin position="127"/>
        <end position="162"/>
    </location>
</feature>
<dbReference type="EC" id="3.4.-.-" evidence="7"/>
<evidence type="ECO:0000259" key="6">
    <source>
        <dbReference type="PROSITE" id="PS51935"/>
    </source>
</evidence>
<dbReference type="InterPro" id="IPR000064">
    <property type="entry name" value="NLP_P60_dom"/>
</dbReference>